<sequence>MKRSIDGINIHYIIEGQGQPVVLLHGLCLDLNFMKINYSQFLNCEKYQQIYIDLPGMGKSDSFSDPHPSSDYLVELIIKLIDTLNIDKFYICGHSYGGYLALGIAYKISARVKGLFLSCPVVTANSKKRITEKHLRTKQKMFSSHASSKYIADFLKMNIVINGLTWKKYLAEIVVGLEKCNFNFIKELQDNNFKYYELADEPKIKEWHTEIPTFFILGKHDHDVGYKEQSALESNFKKSNLVVLKDAGHNLPIDQGNIFSACVKTFFS</sequence>
<dbReference type="PRINTS" id="PR00111">
    <property type="entry name" value="ABHYDROLASE"/>
</dbReference>
<comment type="caution">
    <text evidence="2">The sequence shown here is derived from an EMBL/GenBank/DDBJ whole genome shotgun (WGS) entry which is preliminary data.</text>
</comment>
<dbReference type="PATRIC" id="fig|1423812.3.peg.2627"/>
<keyword evidence="3" id="KW-1185">Reference proteome</keyword>
<dbReference type="STRING" id="1423812.FD20_GL002472"/>
<feature type="domain" description="AB hydrolase-1" evidence="1">
    <location>
        <begin position="20"/>
        <end position="254"/>
    </location>
</feature>
<gene>
    <name evidence="2" type="ORF">FD20_GL002472</name>
</gene>
<proteinExistence type="predicted"/>
<dbReference type="Pfam" id="PF00561">
    <property type="entry name" value="Abhydrolase_1"/>
    <property type="match status" value="1"/>
</dbReference>
<dbReference type="SUPFAM" id="SSF53474">
    <property type="entry name" value="alpha/beta-Hydrolases"/>
    <property type="match status" value="1"/>
</dbReference>
<dbReference type="RefSeq" id="WP_057736607.1">
    <property type="nucleotide sequence ID" value="NZ_AZEG01000008.1"/>
</dbReference>
<reference evidence="2 3" key="1">
    <citation type="journal article" date="2015" name="Genome Announc.">
        <title>Expanding the biotechnology potential of lactobacilli through comparative genomics of 213 strains and associated genera.</title>
        <authorList>
            <person name="Sun Z."/>
            <person name="Harris H.M."/>
            <person name="McCann A."/>
            <person name="Guo C."/>
            <person name="Argimon S."/>
            <person name="Zhang W."/>
            <person name="Yang X."/>
            <person name="Jeffery I.B."/>
            <person name="Cooney J.C."/>
            <person name="Kagawa T.F."/>
            <person name="Liu W."/>
            <person name="Song Y."/>
            <person name="Salvetti E."/>
            <person name="Wrobel A."/>
            <person name="Rasinkangas P."/>
            <person name="Parkhill J."/>
            <person name="Rea M.C."/>
            <person name="O'Sullivan O."/>
            <person name="Ritari J."/>
            <person name="Douillard F.P."/>
            <person name="Paul Ross R."/>
            <person name="Yang R."/>
            <person name="Briner A.E."/>
            <person name="Felis G.E."/>
            <person name="de Vos W.M."/>
            <person name="Barrangou R."/>
            <person name="Klaenhammer T.R."/>
            <person name="Caufield P.W."/>
            <person name="Cui Y."/>
            <person name="Zhang H."/>
            <person name="O'Toole P.W."/>
        </authorList>
    </citation>
    <scope>NUCLEOTIDE SEQUENCE [LARGE SCALE GENOMIC DNA]</scope>
    <source>
        <strain evidence="2 3">DSM 19971</strain>
    </source>
</reference>
<organism evidence="2 3">
    <name type="scientific">Liquorilactobacillus uvarum DSM 19971</name>
    <dbReference type="NCBI Taxonomy" id="1423812"/>
    <lineage>
        <taxon>Bacteria</taxon>
        <taxon>Bacillati</taxon>
        <taxon>Bacillota</taxon>
        <taxon>Bacilli</taxon>
        <taxon>Lactobacillales</taxon>
        <taxon>Lactobacillaceae</taxon>
        <taxon>Liquorilactobacillus</taxon>
    </lineage>
</organism>
<protein>
    <submittedName>
        <fullName evidence="2">Alpha beta fold family hydrolase</fullName>
    </submittedName>
</protein>
<dbReference type="EMBL" id="AZEG01000008">
    <property type="protein sequence ID" value="KRL37934.1"/>
    <property type="molecule type" value="Genomic_DNA"/>
</dbReference>
<evidence type="ECO:0000259" key="1">
    <source>
        <dbReference type="Pfam" id="PF00561"/>
    </source>
</evidence>
<dbReference type="InterPro" id="IPR029058">
    <property type="entry name" value="AB_hydrolase_fold"/>
</dbReference>
<dbReference type="InterPro" id="IPR000073">
    <property type="entry name" value="AB_hydrolase_1"/>
</dbReference>
<dbReference type="InterPro" id="IPR050266">
    <property type="entry name" value="AB_hydrolase_sf"/>
</dbReference>
<dbReference type="PANTHER" id="PTHR43798:SF6">
    <property type="entry name" value="HYDROLASE, PUTATIVE (AFU_ORTHOLOGUE AFUA_4G13070)-RELATED"/>
    <property type="match status" value="1"/>
</dbReference>
<dbReference type="AlphaFoldDB" id="A0A0R1Q0C2"/>
<evidence type="ECO:0000313" key="2">
    <source>
        <dbReference type="EMBL" id="KRL37934.1"/>
    </source>
</evidence>
<dbReference type="PANTHER" id="PTHR43798">
    <property type="entry name" value="MONOACYLGLYCEROL LIPASE"/>
    <property type="match status" value="1"/>
</dbReference>
<dbReference type="OrthoDB" id="9805423at2"/>
<dbReference type="Gene3D" id="3.40.50.1820">
    <property type="entry name" value="alpha/beta hydrolase"/>
    <property type="match status" value="1"/>
</dbReference>
<evidence type="ECO:0000313" key="3">
    <source>
        <dbReference type="Proteomes" id="UP000051155"/>
    </source>
</evidence>
<keyword evidence="2" id="KW-0378">Hydrolase</keyword>
<dbReference type="GO" id="GO:0016787">
    <property type="term" value="F:hydrolase activity"/>
    <property type="evidence" value="ECO:0007669"/>
    <property type="project" value="UniProtKB-KW"/>
</dbReference>
<accession>A0A0R1Q0C2</accession>
<name>A0A0R1Q0C2_9LACO</name>
<dbReference type="Proteomes" id="UP000051155">
    <property type="component" value="Unassembled WGS sequence"/>
</dbReference>